<feature type="compositionally biased region" description="Basic and acidic residues" evidence="1">
    <location>
        <begin position="30"/>
        <end position="44"/>
    </location>
</feature>
<evidence type="ECO:0000256" key="1">
    <source>
        <dbReference type="SAM" id="MobiDB-lite"/>
    </source>
</evidence>
<feature type="region of interest" description="Disordered" evidence="1">
    <location>
        <begin position="1"/>
        <end position="102"/>
    </location>
</feature>
<keyword evidence="3" id="KW-1185">Reference proteome</keyword>
<protein>
    <submittedName>
        <fullName evidence="2">Uncharacterized protein</fullName>
    </submittedName>
</protein>
<organism evidence="2 3">
    <name type="scientific">Liparis tanakae</name>
    <name type="common">Tanaka's snailfish</name>
    <dbReference type="NCBI Taxonomy" id="230148"/>
    <lineage>
        <taxon>Eukaryota</taxon>
        <taxon>Metazoa</taxon>
        <taxon>Chordata</taxon>
        <taxon>Craniata</taxon>
        <taxon>Vertebrata</taxon>
        <taxon>Euteleostomi</taxon>
        <taxon>Actinopterygii</taxon>
        <taxon>Neopterygii</taxon>
        <taxon>Teleostei</taxon>
        <taxon>Neoteleostei</taxon>
        <taxon>Acanthomorphata</taxon>
        <taxon>Eupercaria</taxon>
        <taxon>Perciformes</taxon>
        <taxon>Cottioidei</taxon>
        <taxon>Cottales</taxon>
        <taxon>Liparidae</taxon>
        <taxon>Liparis</taxon>
    </lineage>
</organism>
<dbReference type="Proteomes" id="UP000314294">
    <property type="component" value="Unassembled WGS sequence"/>
</dbReference>
<feature type="compositionally biased region" description="Low complexity" evidence="1">
    <location>
        <begin position="92"/>
        <end position="102"/>
    </location>
</feature>
<dbReference type="EMBL" id="SRLO01001537">
    <property type="protein sequence ID" value="TNN37065.1"/>
    <property type="molecule type" value="Genomic_DNA"/>
</dbReference>
<sequence length="102" mass="11623">MEKNNKVRSYLEGPDPVDRLLAAGEAGTGAHEEHRHDQEPRVDSPRALATHVGPGSFRKKKNEKEKKKKEEEKEKNKEEKMCSQRRSRTNRQSRGGSRSSSP</sequence>
<evidence type="ECO:0000313" key="2">
    <source>
        <dbReference type="EMBL" id="TNN37065.1"/>
    </source>
</evidence>
<feature type="compositionally biased region" description="Basic and acidic residues" evidence="1">
    <location>
        <begin position="62"/>
        <end position="82"/>
    </location>
</feature>
<name>A0A4Z2F7T5_9TELE</name>
<comment type="caution">
    <text evidence="2">The sequence shown here is derived from an EMBL/GenBank/DDBJ whole genome shotgun (WGS) entry which is preliminary data.</text>
</comment>
<dbReference type="AlphaFoldDB" id="A0A4Z2F7T5"/>
<gene>
    <name evidence="2" type="ORF">EYF80_052761</name>
</gene>
<reference evidence="2 3" key="1">
    <citation type="submission" date="2019-03" db="EMBL/GenBank/DDBJ databases">
        <title>First draft genome of Liparis tanakae, snailfish: a comprehensive survey of snailfish specific genes.</title>
        <authorList>
            <person name="Kim W."/>
            <person name="Song I."/>
            <person name="Jeong J.-H."/>
            <person name="Kim D."/>
            <person name="Kim S."/>
            <person name="Ryu S."/>
            <person name="Song J.Y."/>
            <person name="Lee S.K."/>
        </authorList>
    </citation>
    <scope>NUCLEOTIDE SEQUENCE [LARGE SCALE GENOMIC DNA]</scope>
    <source>
        <tissue evidence="2">Muscle</tissue>
    </source>
</reference>
<evidence type="ECO:0000313" key="3">
    <source>
        <dbReference type="Proteomes" id="UP000314294"/>
    </source>
</evidence>
<accession>A0A4Z2F7T5</accession>
<proteinExistence type="predicted"/>